<proteinExistence type="inferred from homology"/>
<evidence type="ECO:0000256" key="3">
    <source>
        <dbReference type="ARBA" id="ARBA00014615"/>
    </source>
</evidence>
<evidence type="ECO:0000256" key="6">
    <source>
        <dbReference type="ARBA" id="ARBA00022801"/>
    </source>
</evidence>
<evidence type="ECO:0000256" key="1">
    <source>
        <dbReference type="ARBA" id="ARBA00004137"/>
    </source>
</evidence>
<evidence type="ECO:0000256" key="4">
    <source>
        <dbReference type="ARBA" id="ARBA00022670"/>
    </source>
</evidence>
<keyword evidence="8" id="KW-0999">Mitochondrion inner membrane</keyword>
<protein>
    <recommendedName>
        <fullName evidence="3 8">Mitochondrial inner membrane protease ATP23</fullName>
        <ecNumber evidence="8">3.4.24.-</ecNumber>
    </recommendedName>
</protein>
<dbReference type="EC" id="3.4.24.-" evidence="8"/>
<keyword evidence="5 8" id="KW-0479">Metal-binding</keyword>
<evidence type="ECO:0000313" key="11">
    <source>
        <dbReference type="Proteomes" id="UP001497383"/>
    </source>
</evidence>
<sequence length="245" mass="28424">MSAPSASPEQRSGSGSTTDGLTLSPKEKNNGFEWWRRTLQYQTGLGLSDQDKQQYEYDYVNRNLDAKCRECQENLTWMLSYSPSVVFMMDHIRKLNRDQKPFPTSQIICQSCDFTKGGGFDPNLGIVLCSNWIRSKWQLEDVLVHELVHMYDYMKFDLKMDNLRHHACTEIRASMLSGECRVWNEIKKTGLGNFGKKFQDCVKRRAVLSVEANPRCSSRQEAESVVDVVWKSCFNDTRPFERVYK</sequence>
<keyword evidence="7 8" id="KW-0482">Metalloprotease</keyword>
<keyword evidence="4 8" id="KW-0645">Protease</keyword>
<dbReference type="EMBL" id="OZ022408">
    <property type="protein sequence ID" value="CAK9439563.1"/>
    <property type="molecule type" value="Genomic_DNA"/>
</dbReference>
<comment type="similarity">
    <text evidence="2 8">Belongs to the peptidase M76 family.</text>
</comment>
<evidence type="ECO:0000256" key="2">
    <source>
        <dbReference type="ARBA" id="ARBA00009915"/>
    </source>
</evidence>
<reference evidence="10 11" key="1">
    <citation type="submission" date="2024-03" db="EMBL/GenBank/DDBJ databases">
        <authorList>
            <person name="Brejova B."/>
        </authorList>
    </citation>
    <scope>NUCLEOTIDE SEQUENCE [LARGE SCALE GENOMIC DNA]</scope>
    <source>
        <strain evidence="10 11">CBS 14171</strain>
    </source>
</reference>
<dbReference type="InterPro" id="IPR019165">
    <property type="entry name" value="Peptidase_M76_ATP23"/>
</dbReference>
<name>A0ABP0ZNF4_9ASCO</name>
<dbReference type="RefSeq" id="XP_066830601.1">
    <property type="nucleotide sequence ID" value="XM_066973798.1"/>
</dbReference>
<gene>
    <name evidence="10" type="ORF">LODBEIA_P36630</name>
</gene>
<feature type="region of interest" description="Disordered" evidence="9">
    <location>
        <begin position="1"/>
        <end position="27"/>
    </location>
</feature>
<dbReference type="PANTHER" id="PTHR21711">
    <property type="entry name" value="MITOCHONDRIAL INNER MEMBRANE PROTEASE"/>
    <property type="match status" value="1"/>
</dbReference>
<evidence type="ECO:0000256" key="9">
    <source>
        <dbReference type="SAM" id="MobiDB-lite"/>
    </source>
</evidence>
<keyword evidence="6 8" id="KW-0378">Hydrolase</keyword>
<accession>A0ABP0ZNF4</accession>
<evidence type="ECO:0000256" key="7">
    <source>
        <dbReference type="ARBA" id="ARBA00023049"/>
    </source>
</evidence>
<dbReference type="Proteomes" id="UP001497383">
    <property type="component" value="Chromosome 4"/>
</dbReference>
<dbReference type="PANTHER" id="PTHR21711:SF0">
    <property type="entry name" value="MITOCHONDRIAL INNER MEMBRANE PROTEASE ATP23 HOMOLOG"/>
    <property type="match status" value="1"/>
</dbReference>
<evidence type="ECO:0000256" key="5">
    <source>
        <dbReference type="ARBA" id="ARBA00022723"/>
    </source>
</evidence>
<comment type="subcellular location">
    <subcellularLocation>
        <location evidence="1 8">Mitochondrion inner membrane</location>
        <topology evidence="1 8">Peripheral membrane protein</topology>
        <orientation evidence="1 8">Intermembrane side</orientation>
    </subcellularLocation>
</comment>
<comment type="function">
    <text evidence="8">Has a dual role in the assembly of mitochondrial ATPase.</text>
</comment>
<feature type="compositionally biased region" description="Polar residues" evidence="9">
    <location>
        <begin position="1"/>
        <end position="21"/>
    </location>
</feature>
<evidence type="ECO:0000313" key="10">
    <source>
        <dbReference type="EMBL" id="CAK9439563.1"/>
    </source>
</evidence>
<organism evidence="10 11">
    <name type="scientific">Lodderomyces beijingensis</name>
    <dbReference type="NCBI Taxonomy" id="1775926"/>
    <lineage>
        <taxon>Eukaryota</taxon>
        <taxon>Fungi</taxon>
        <taxon>Dikarya</taxon>
        <taxon>Ascomycota</taxon>
        <taxon>Saccharomycotina</taxon>
        <taxon>Pichiomycetes</taxon>
        <taxon>Debaryomycetaceae</taxon>
        <taxon>Candida/Lodderomyces clade</taxon>
        <taxon>Lodderomyces</taxon>
    </lineage>
</organism>
<evidence type="ECO:0000256" key="8">
    <source>
        <dbReference type="RuleBase" id="RU364057"/>
    </source>
</evidence>
<keyword evidence="11" id="KW-1185">Reference proteome</keyword>
<keyword evidence="8" id="KW-0496">Mitochondrion</keyword>
<dbReference type="GeneID" id="92208859"/>
<keyword evidence="8" id="KW-0472">Membrane</keyword>
<dbReference type="Pfam" id="PF09768">
    <property type="entry name" value="Peptidase_M76"/>
    <property type="match status" value="1"/>
</dbReference>